<reference evidence="3" key="5">
    <citation type="journal article" date="2021" name="G3 (Bethesda)">
        <title>Aegilops tauschii genome assembly Aet v5.0 features greater sequence contiguity and improved annotation.</title>
        <authorList>
            <person name="Wang L."/>
            <person name="Zhu T."/>
            <person name="Rodriguez J.C."/>
            <person name="Deal K.R."/>
            <person name="Dubcovsky J."/>
            <person name="McGuire P.E."/>
            <person name="Lux T."/>
            <person name="Spannagl M."/>
            <person name="Mayer K.F.X."/>
            <person name="Baldrich P."/>
            <person name="Meyers B.C."/>
            <person name="Huo N."/>
            <person name="Gu Y.Q."/>
            <person name="Zhou H."/>
            <person name="Devos K.M."/>
            <person name="Bennetzen J.L."/>
            <person name="Unver T."/>
            <person name="Budak H."/>
            <person name="Gulick P.J."/>
            <person name="Galiba G."/>
            <person name="Kalapos B."/>
            <person name="Nelson D.R."/>
            <person name="Li P."/>
            <person name="You F.M."/>
            <person name="Luo M.C."/>
            <person name="Dvorak J."/>
        </authorList>
    </citation>
    <scope>NUCLEOTIDE SEQUENCE [LARGE SCALE GENOMIC DNA]</scope>
    <source>
        <strain evidence="3">cv. AL8/78</strain>
    </source>
</reference>
<feature type="compositionally biased region" description="Pro residues" evidence="1">
    <location>
        <begin position="21"/>
        <end position="35"/>
    </location>
</feature>
<dbReference type="EnsemblPlants" id="AET3Gv20261300.1">
    <property type="protein sequence ID" value="AET3Gv20261300.1"/>
    <property type="gene ID" value="AET3Gv20261300"/>
</dbReference>
<evidence type="ECO:0000313" key="4">
    <source>
        <dbReference type="Proteomes" id="UP000015105"/>
    </source>
</evidence>
<proteinExistence type="predicted"/>
<feature type="transmembrane region" description="Helical" evidence="2">
    <location>
        <begin position="77"/>
        <end position="94"/>
    </location>
</feature>
<accession>A0A453E8Z7</accession>
<protein>
    <submittedName>
        <fullName evidence="3">Uncharacterized protein</fullName>
    </submittedName>
</protein>
<reference evidence="3" key="3">
    <citation type="journal article" date="2017" name="Nature">
        <title>Genome sequence of the progenitor of the wheat D genome Aegilops tauschii.</title>
        <authorList>
            <person name="Luo M.C."/>
            <person name="Gu Y.Q."/>
            <person name="Puiu D."/>
            <person name="Wang H."/>
            <person name="Twardziok S.O."/>
            <person name="Deal K.R."/>
            <person name="Huo N."/>
            <person name="Zhu T."/>
            <person name="Wang L."/>
            <person name="Wang Y."/>
            <person name="McGuire P.E."/>
            <person name="Liu S."/>
            <person name="Long H."/>
            <person name="Ramasamy R.K."/>
            <person name="Rodriguez J.C."/>
            <person name="Van S.L."/>
            <person name="Yuan L."/>
            <person name="Wang Z."/>
            <person name="Xia Z."/>
            <person name="Xiao L."/>
            <person name="Anderson O.D."/>
            <person name="Ouyang S."/>
            <person name="Liang Y."/>
            <person name="Zimin A.V."/>
            <person name="Pertea G."/>
            <person name="Qi P."/>
            <person name="Bennetzen J.L."/>
            <person name="Dai X."/>
            <person name="Dawson M.W."/>
            <person name="Muller H.G."/>
            <person name="Kugler K."/>
            <person name="Rivarola-Duarte L."/>
            <person name="Spannagl M."/>
            <person name="Mayer K.F.X."/>
            <person name="Lu F.H."/>
            <person name="Bevan M.W."/>
            <person name="Leroy P."/>
            <person name="Li P."/>
            <person name="You F.M."/>
            <person name="Sun Q."/>
            <person name="Liu Z."/>
            <person name="Lyons E."/>
            <person name="Wicker T."/>
            <person name="Salzberg S.L."/>
            <person name="Devos K.M."/>
            <person name="Dvorak J."/>
        </authorList>
    </citation>
    <scope>NUCLEOTIDE SEQUENCE [LARGE SCALE GENOMIC DNA]</scope>
    <source>
        <strain evidence="3">cv. AL8/78</strain>
    </source>
</reference>
<keyword evidence="2" id="KW-0472">Membrane</keyword>
<dbReference type="Gramene" id="AET3Gv20261300.1">
    <property type="protein sequence ID" value="AET3Gv20261300.1"/>
    <property type="gene ID" value="AET3Gv20261300"/>
</dbReference>
<reference evidence="4" key="2">
    <citation type="journal article" date="2017" name="Nat. Plants">
        <title>The Aegilops tauschii genome reveals multiple impacts of transposons.</title>
        <authorList>
            <person name="Zhao G."/>
            <person name="Zou C."/>
            <person name="Li K."/>
            <person name="Wang K."/>
            <person name="Li T."/>
            <person name="Gao L."/>
            <person name="Zhang X."/>
            <person name="Wang H."/>
            <person name="Yang Z."/>
            <person name="Liu X."/>
            <person name="Jiang W."/>
            <person name="Mao L."/>
            <person name="Kong X."/>
            <person name="Jiao Y."/>
            <person name="Jia J."/>
        </authorList>
    </citation>
    <scope>NUCLEOTIDE SEQUENCE [LARGE SCALE GENOMIC DNA]</scope>
    <source>
        <strain evidence="4">cv. AL8/78</strain>
    </source>
</reference>
<reference evidence="3" key="4">
    <citation type="submission" date="2019-03" db="UniProtKB">
        <authorList>
            <consortium name="EnsemblPlants"/>
        </authorList>
    </citation>
    <scope>IDENTIFICATION</scope>
</reference>
<keyword evidence="2" id="KW-0812">Transmembrane</keyword>
<keyword evidence="4" id="KW-1185">Reference proteome</keyword>
<dbReference type="AlphaFoldDB" id="A0A453E8Z7"/>
<feature type="transmembrane region" description="Helical" evidence="2">
    <location>
        <begin position="51"/>
        <end position="71"/>
    </location>
</feature>
<reference evidence="4" key="1">
    <citation type="journal article" date="2014" name="Science">
        <title>Ancient hybridizations among the ancestral genomes of bread wheat.</title>
        <authorList>
            <consortium name="International Wheat Genome Sequencing Consortium,"/>
            <person name="Marcussen T."/>
            <person name="Sandve S.R."/>
            <person name="Heier L."/>
            <person name="Spannagl M."/>
            <person name="Pfeifer M."/>
            <person name="Jakobsen K.S."/>
            <person name="Wulff B.B."/>
            <person name="Steuernagel B."/>
            <person name="Mayer K.F."/>
            <person name="Olsen O.A."/>
        </authorList>
    </citation>
    <scope>NUCLEOTIDE SEQUENCE [LARGE SCALE GENOMIC DNA]</scope>
    <source>
        <strain evidence="4">cv. AL8/78</strain>
    </source>
</reference>
<evidence type="ECO:0000256" key="2">
    <source>
        <dbReference type="SAM" id="Phobius"/>
    </source>
</evidence>
<name>A0A453E8Z7_AEGTS</name>
<dbReference type="Proteomes" id="UP000015105">
    <property type="component" value="Chromosome 3D"/>
</dbReference>
<feature type="region of interest" description="Disordered" evidence="1">
    <location>
        <begin position="1"/>
        <end position="41"/>
    </location>
</feature>
<evidence type="ECO:0000313" key="3">
    <source>
        <dbReference type="EnsemblPlants" id="AET3Gv20261300.1"/>
    </source>
</evidence>
<sequence length="161" mass="16937">FPFKKKKPLPTNHPPTNSRPTHPPSPPQPSAPIPSLPSLLSQKNRRPRSRFAAAAPLLVSLVVAVAEVLAVDVAAPLLVSLVVAVAVAAGPALSSSGCPSCHPRVVVVAPPLYTGNQLFSSMGPDCFLNFRLLGMRAIIGWLIHLASSCPSRSLTLPFLNC</sequence>
<evidence type="ECO:0000256" key="1">
    <source>
        <dbReference type="SAM" id="MobiDB-lite"/>
    </source>
</evidence>
<organism evidence="3 4">
    <name type="scientific">Aegilops tauschii subsp. strangulata</name>
    <name type="common">Goatgrass</name>
    <dbReference type="NCBI Taxonomy" id="200361"/>
    <lineage>
        <taxon>Eukaryota</taxon>
        <taxon>Viridiplantae</taxon>
        <taxon>Streptophyta</taxon>
        <taxon>Embryophyta</taxon>
        <taxon>Tracheophyta</taxon>
        <taxon>Spermatophyta</taxon>
        <taxon>Magnoliopsida</taxon>
        <taxon>Liliopsida</taxon>
        <taxon>Poales</taxon>
        <taxon>Poaceae</taxon>
        <taxon>BOP clade</taxon>
        <taxon>Pooideae</taxon>
        <taxon>Triticodae</taxon>
        <taxon>Triticeae</taxon>
        <taxon>Triticinae</taxon>
        <taxon>Aegilops</taxon>
    </lineage>
</organism>
<keyword evidence="2" id="KW-1133">Transmembrane helix</keyword>